<evidence type="ECO:0000313" key="22">
    <source>
        <dbReference type="Proteomes" id="UP001071230"/>
    </source>
</evidence>
<keyword evidence="11" id="KW-0067">ATP-binding</keyword>
<evidence type="ECO:0000256" key="2">
    <source>
        <dbReference type="ARBA" id="ARBA00005675"/>
    </source>
</evidence>
<evidence type="ECO:0000256" key="12">
    <source>
        <dbReference type="ARBA" id="ARBA00022842"/>
    </source>
</evidence>
<dbReference type="InterPro" id="IPR006413">
    <property type="entry name" value="P-type_ATPase_IIA_PMR1"/>
</dbReference>
<dbReference type="EC" id="7.2.2.10" evidence="3"/>
<keyword evidence="16 18" id="KW-0472">Membrane</keyword>
<feature type="transmembrane region" description="Helical" evidence="18">
    <location>
        <begin position="894"/>
        <end position="914"/>
    </location>
</feature>
<evidence type="ECO:0000256" key="15">
    <source>
        <dbReference type="ARBA" id="ARBA00023065"/>
    </source>
</evidence>
<proteinExistence type="inferred from homology"/>
<dbReference type="GO" id="GO:0140352">
    <property type="term" value="P:export from cell"/>
    <property type="evidence" value="ECO:0007669"/>
    <property type="project" value="UniProtKB-ARBA"/>
</dbReference>
<evidence type="ECO:0000313" key="20">
    <source>
        <dbReference type="EMBL" id="CAA7602838.1"/>
    </source>
</evidence>
<dbReference type="InterPro" id="IPR023214">
    <property type="entry name" value="HAD_sf"/>
</dbReference>
<evidence type="ECO:0000256" key="18">
    <source>
        <dbReference type="SAM" id="Phobius"/>
    </source>
</evidence>
<dbReference type="Pfam" id="PF00689">
    <property type="entry name" value="Cation_ATPase_C"/>
    <property type="match status" value="1"/>
</dbReference>
<dbReference type="InterPro" id="IPR023299">
    <property type="entry name" value="ATPase_P-typ_cyto_dom_N"/>
</dbReference>
<dbReference type="Gene3D" id="2.70.150.10">
    <property type="entry name" value="Calcium-transporting ATPase, cytoplasmic transduction domain A"/>
    <property type="match status" value="1"/>
</dbReference>
<sequence>MSTFANMDDQKRKREESEGMKQQAWHVLPWLDVAKILNVHPGKGLNMREVNRRLAEIGQNVLSEKKGMHPVFLFLGQFKDFMVMVLLAATVVSGLLGELADAVTIMAILIINAILGFIQEYRAERSMESLRSLTAPEARVLREGREQKIPAADLVPGDIVLLEAGDRIPADLRFIQAVNLEIEESALTGESHPVRKNIAPLEDDLTPMADRRNMGYMGTTVVNGRGAGVVVSTGMDTEMGVIAGMIQSVEEEETPLQRRLAQLGKWLVIISVAVCAAVVITGIMRGEGFSKMFFAGVSLAVAAIPEGLPAIVTVALAIGVQRMVKRQAIIRKLPAVETLGCATVICSDKTGTLTKNEMTVRRIYAGGRMITVSGRGYDPKGEFQGADPEQEREPLREALRISALCNNATLTKKGVQVAGLFRSPAKDAPWGIEGDPTEGALLVAAAKGGIWREVLERKEERLAEIPFDSERKRMSVVYQTKRGKKALVKGAPDTILGLCRRELTDKGAVALTDERRREIMRANDSMARQALRVLALAERDVPESLSPEALEQDLTLVGLMGMIDPPRSSARKAIQVCRRAGIKPVMITGDHRLTAEAVAEELGILRGKRAGVLTGVQMDTLTDDELTDRVMDVAVYARVTPRDKLRIVRSLKKRGQVVAMTGDGVNDAPAVKEADIGVSMGKTGTDVTKEASAMVLGDDNFATIVAAVEEGRAIYDNIRKFIRYLLACNLGEVLTMFVATLVGLPLPLLPIQILWVNLVTDGLPAMALGVDGADPDIMERLPRAPGENIFARGLARKIGVRGTLIGLGTLAVFVAALFLGSDMLAARTMAFSTLVFSQLFHVFDCKSEDRGIFEVGIFSNPYLVGAVAVSALMQLSAVYLAPMQTIFKTAALLGWQWGLILAVAGGPSVLIGFYRLIRNTWLGRTAGEKV</sequence>
<dbReference type="Proteomes" id="UP000836597">
    <property type="component" value="Chromosome"/>
</dbReference>
<dbReference type="NCBIfam" id="TIGR01494">
    <property type="entry name" value="ATPase_P-type"/>
    <property type="match status" value="3"/>
</dbReference>
<keyword evidence="6" id="KW-0109">Calcium transport</keyword>
<dbReference type="InterPro" id="IPR006068">
    <property type="entry name" value="ATPase_P-typ_cation-transptr_C"/>
</dbReference>
<dbReference type="InterPro" id="IPR036412">
    <property type="entry name" value="HAD-like_sf"/>
</dbReference>
<keyword evidence="15" id="KW-0406">Ion transport</keyword>
<keyword evidence="5" id="KW-1003">Cell membrane</keyword>
<evidence type="ECO:0000256" key="10">
    <source>
        <dbReference type="ARBA" id="ARBA00022837"/>
    </source>
</evidence>
<dbReference type="SFLD" id="SFLDG00002">
    <property type="entry name" value="C1.7:_P-type_atpase_like"/>
    <property type="match status" value="1"/>
</dbReference>
<dbReference type="PROSITE" id="PS00154">
    <property type="entry name" value="ATPASE_E1_E2"/>
    <property type="match status" value="1"/>
</dbReference>
<evidence type="ECO:0000259" key="19">
    <source>
        <dbReference type="SMART" id="SM00831"/>
    </source>
</evidence>
<dbReference type="PANTHER" id="PTHR42861">
    <property type="entry name" value="CALCIUM-TRANSPORTING ATPASE"/>
    <property type="match status" value="1"/>
</dbReference>
<evidence type="ECO:0000256" key="6">
    <source>
        <dbReference type="ARBA" id="ARBA00022568"/>
    </source>
</evidence>
<dbReference type="InterPro" id="IPR059000">
    <property type="entry name" value="ATPase_P-type_domA"/>
</dbReference>
<keyword evidence="22" id="KW-1185">Reference proteome</keyword>
<feature type="transmembrane region" description="Helical" evidence="18">
    <location>
        <begin position="292"/>
        <end position="318"/>
    </location>
</feature>
<feature type="transmembrane region" description="Helical" evidence="18">
    <location>
        <begin position="102"/>
        <end position="121"/>
    </location>
</feature>
<keyword evidence="9" id="KW-0547">Nucleotide-binding</keyword>
<dbReference type="InterPro" id="IPR023298">
    <property type="entry name" value="ATPase_P-typ_TM_dom_sf"/>
</dbReference>
<comment type="similarity">
    <text evidence="2">Belongs to the cation transport ATPase (P-type) (TC 3.A.3) family. Type IIA subfamily.</text>
</comment>
<keyword evidence="10" id="KW-0106">Calcium</keyword>
<comment type="subcellular location">
    <subcellularLocation>
        <location evidence="1">Cell membrane</location>
        <topology evidence="1">Multi-pass membrane protein</topology>
    </subcellularLocation>
</comment>
<keyword evidence="14 18" id="KW-1133">Transmembrane helix</keyword>
<name>A0A8S0W547_9FIRM</name>
<dbReference type="NCBIfam" id="TIGR01522">
    <property type="entry name" value="ATPase-IIA2_Ca"/>
    <property type="match status" value="1"/>
</dbReference>
<dbReference type="InterPro" id="IPR044492">
    <property type="entry name" value="P_typ_ATPase_HD_dom"/>
</dbReference>
<dbReference type="NCBIfam" id="TIGR01116">
    <property type="entry name" value="ATPase-IIA1_Ca"/>
    <property type="match status" value="1"/>
</dbReference>
<dbReference type="SFLD" id="SFLDF00027">
    <property type="entry name" value="p-type_atpase"/>
    <property type="match status" value="1"/>
</dbReference>
<feature type="domain" description="Cation-transporting P-type ATPase N-terminal" evidence="19">
    <location>
        <begin position="24"/>
        <end position="98"/>
    </location>
</feature>
<evidence type="ECO:0000256" key="17">
    <source>
        <dbReference type="ARBA" id="ARBA00048694"/>
    </source>
</evidence>
<evidence type="ECO:0000256" key="13">
    <source>
        <dbReference type="ARBA" id="ARBA00022967"/>
    </source>
</evidence>
<dbReference type="GO" id="GO:0016887">
    <property type="term" value="F:ATP hydrolysis activity"/>
    <property type="evidence" value="ECO:0007669"/>
    <property type="project" value="InterPro"/>
</dbReference>
<evidence type="ECO:0000256" key="3">
    <source>
        <dbReference type="ARBA" id="ARBA00012790"/>
    </source>
</evidence>
<dbReference type="GO" id="GO:0005388">
    <property type="term" value="F:P-type calcium transporter activity"/>
    <property type="evidence" value="ECO:0007669"/>
    <property type="project" value="UniProtKB-EC"/>
</dbReference>
<keyword evidence="12" id="KW-0460">Magnesium</keyword>
<reference evidence="20" key="2">
    <citation type="submission" date="2020-01" db="EMBL/GenBank/DDBJ databases">
        <authorList>
            <person name="Hornung B."/>
        </authorList>
    </citation>
    <scope>NUCLEOTIDE SEQUENCE</scope>
    <source>
        <strain evidence="20">PacBioINE</strain>
    </source>
</reference>
<dbReference type="FunFam" id="2.70.150.10:FF:000016">
    <property type="entry name" value="Calcium-transporting P-type ATPase putative"/>
    <property type="match status" value="1"/>
</dbReference>
<feature type="transmembrane region" description="Helical" evidence="18">
    <location>
        <begin position="798"/>
        <end position="818"/>
    </location>
</feature>
<dbReference type="InterPro" id="IPR018303">
    <property type="entry name" value="ATPase_P-typ_P_site"/>
</dbReference>
<dbReference type="GO" id="GO:0005886">
    <property type="term" value="C:plasma membrane"/>
    <property type="evidence" value="ECO:0007669"/>
    <property type="project" value="UniProtKB-SubCell"/>
</dbReference>
<evidence type="ECO:0000256" key="14">
    <source>
        <dbReference type="ARBA" id="ARBA00022989"/>
    </source>
</evidence>
<dbReference type="Proteomes" id="UP001071230">
    <property type="component" value="Unassembled WGS sequence"/>
</dbReference>
<keyword evidence="8" id="KW-0479">Metal-binding</keyword>
<evidence type="ECO:0000256" key="4">
    <source>
        <dbReference type="ARBA" id="ARBA00022448"/>
    </source>
</evidence>
<dbReference type="FunFam" id="3.40.50.1000:FF:000028">
    <property type="entry name" value="Calcium-transporting P-type ATPase, putative"/>
    <property type="match status" value="1"/>
</dbReference>
<protein>
    <recommendedName>
        <fullName evidence="3">P-type Ca(2+) transporter</fullName>
        <ecNumber evidence="3">7.2.2.10</ecNumber>
    </recommendedName>
</protein>
<dbReference type="SUPFAM" id="SSF56784">
    <property type="entry name" value="HAD-like"/>
    <property type="match status" value="1"/>
</dbReference>
<keyword evidence="4" id="KW-0813">Transport</keyword>
<dbReference type="SUPFAM" id="SSF81665">
    <property type="entry name" value="Calcium ATPase, transmembrane domain M"/>
    <property type="match status" value="1"/>
</dbReference>
<dbReference type="PRINTS" id="PR00120">
    <property type="entry name" value="HATPASE"/>
</dbReference>
<keyword evidence="13" id="KW-1278">Translocase</keyword>
<comment type="catalytic activity">
    <reaction evidence="17">
        <text>Ca(2+)(in) + ATP + H2O = Ca(2+)(out) + ADP + phosphate + H(+)</text>
        <dbReference type="Rhea" id="RHEA:18105"/>
        <dbReference type="ChEBI" id="CHEBI:15377"/>
        <dbReference type="ChEBI" id="CHEBI:15378"/>
        <dbReference type="ChEBI" id="CHEBI:29108"/>
        <dbReference type="ChEBI" id="CHEBI:30616"/>
        <dbReference type="ChEBI" id="CHEBI:43474"/>
        <dbReference type="ChEBI" id="CHEBI:456216"/>
        <dbReference type="EC" id="7.2.2.10"/>
    </reaction>
</comment>
<keyword evidence="20" id="KW-0378">Hydrolase</keyword>
<dbReference type="GO" id="GO:0046872">
    <property type="term" value="F:metal ion binding"/>
    <property type="evidence" value="ECO:0007669"/>
    <property type="project" value="UniProtKB-KW"/>
</dbReference>
<reference evidence="21" key="1">
    <citation type="submission" date="2014-11" db="EMBL/GenBank/DDBJ databases">
        <authorList>
            <person name="Hornung B.V."/>
        </authorList>
    </citation>
    <scope>NUCLEOTIDE SEQUENCE</scope>
    <source>
        <strain evidence="21">INE</strain>
    </source>
</reference>
<feature type="transmembrane region" description="Helical" evidence="18">
    <location>
        <begin position="824"/>
        <end position="843"/>
    </location>
</feature>
<dbReference type="Pfam" id="PF00690">
    <property type="entry name" value="Cation_ATPase_N"/>
    <property type="match status" value="1"/>
</dbReference>
<dbReference type="Gene3D" id="1.20.1110.10">
    <property type="entry name" value="Calcium-transporting ATPase, transmembrane domain"/>
    <property type="match status" value="1"/>
</dbReference>
<gene>
    <name evidence="21" type="ORF">DEACI_0138</name>
    <name evidence="20" type="ORF">DEACI_3661</name>
</gene>
<evidence type="ECO:0000256" key="7">
    <source>
        <dbReference type="ARBA" id="ARBA00022692"/>
    </source>
</evidence>
<dbReference type="AlphaFoldDB" id="A0A8S0W547"/>
<dbReference type="InterPro" id="IPR004014">
    <property type="entry name" value="ATPase_P-typ_cation-transptr_N"/>
</dbReference>
<evidence type="ECO:0000256" key="16">
    <source>
        <dbReference type="ARBA" id="ARBA00023136"/>
    </source>
</evidence>
<evidence type="ECO:0000313" key="21">
    <source>
        <dbReference type="EMBL" id="CEJ05719.1"/>
    </source>
</evidence>
<dbReference type="PRINTS" id="PR00119">
    <property type="entry name" value="CATATPASE"/>
</dbReference>
<organism evidence="20">
    <name type="scientific">Acididesulfobacillus acetoxydans</name>
    <dbReference type="NCBI Taxonomy" id="1561005"/>
    <lineage>
        <taxon>Bacteria</taxon>
        <taxon>Bacillati</taxon>
        <taxon>Bacillota</taxon>
        <taxon>Clostridia</taxon>
        <taxon>Eubacteriales</taxon>
        <taxon>Peptococcaceae</taxon>
        <taxon>Acididesulfobacillus</taxon>
    </lineage>
</organism>
<evidence type="ECO:0000256" key="11">
    <source>
        <dbReference type="ARBA" id="ARBA00022840"/>
    </source>
</evidence>
<dbReference type="CDD" id="cd02089">
    <property type="entry name" value="P-type_ATPase_Ca_prok"/>
    <property type="match status" value="1"/>
</dbReference>
<dbReference type="EMBL" id="LR746496">
    <property type="protein sequence ID" value="CAA7602838.1"/>
    <property type="molecule type" value="Genomic_DNA"/>
</dbReference>
<feature type="transmembrane region" description="Helical" evidence="18">
    <location>
        <begin position="721"/>
        <end position="742"/>
    </location>
</feature>
<feature type="transmembrane region" description="Helical" evidence="18">
    <location>
        <begin position="266"/>
        <end position="286"/>
    </location>
</feature>
<dbReference type="GO" id="GO:0005524">
    <property type="term" value="F:ATP binding"/>
    <property type="evidence" value="ECO:0007669"/>
    <property type="project" value="UniProtKB-KW"/>
</dbReference>
<dbReference type="FunFam" id="1.20.1110.10:FF:000065">
    <property type="entry name" value="Sarcoplasmic/endoplasmic reticulum calcium ATPase 1"/>
    <property type="match status" value="1"/>
</dbReference>
<dbReference type="Pfam" id="PF00122">
    <property type="entry name" value="E1-E2_ATPase"/>
    <property type="match status" value="1"/>
</dbReference>
<feature type="transmembrane region" description="Helical" evidence="18">
    <location>
        <begin position="71"/>
        <end position="96"/>
    </location>
</feature>
<dbReference type="KEGG" id="aacx:DEACI_3661"/>
<feature type="transmembrane region" description="Helical" evidence="18">
    <location>
        <begin position="748"/>
        <end position="770"/>
    </location>
</feature>
<dbReference type="SUPFAM" id="SSF81653">
    <property type="entry name" value="Calcium ATPase, transduction domain A"/>
    <property type="match status" value="1"/>
</dbReference>
<dbReference type="InterPro" id="IPR008250">
    <property type="entry name" value="ATPase_P-typ_transduc_dom_A_sf"/>
</dbReference>
<keyword evidence="7 18" id="KW-0812">Transmembrane</keyword>
<dbReference type="InterPro" id="IPR001757">
    <property type="entry name" value="P_typ_ATPase"/>
</dbReference>
<evidence type="ECO:0000256" key="8">
    <source>
        <dbReference type="ARBA" id="ARBA00022723"/>
    </source>
</evidence>
<dbReference type="SMART" id="SM00831">
    <property type="entry name" value="Cation_ATPase_N"/>
    <property type="match status" value="1"/>
</dbReference>
<evidence type="ECO:0000256" key="1">
    <source>
        <dbReference type="ARBA" id="ARBA00004651"/>
    </source>
</evidence>
<dbReference type="InterPro" id="IPR005782">
    <property type="entry name" value="P-type_ATPase_IIA"/>
</dbReference>
<accession>A0A8S0W547</accession>
<dbReference type="EMBL" id="CDGJ01000003">
    <property type="protein sequence ID" value="CEJ05719.1"/>
    <property type="molecule type" value="Genomic_DNA"/>
</dbReference>
<evidence type="ECO:0000256" key="5">
    <source>
        <dbReference type="ARBA" id="ARBA00022475"/>
    </source>
</evidence>
<dbReference type="Gene3D" id="3.40.1110.10">
    <property type="entry name" value="Calcium-transporting ATPase, cytoplasmic domain N"/>
    <property type="match status" value="1"/>
</dbReference>
<dbReference type="Pfam" id="PF13246">
    <property type="entry name" value="Cation_ATPase"/>
    <property type="match status" value="1"/>
</dbReference>
<evidence type="ECO:0000256" key="9">
    <source>
        <dbReference type="ARBA" id="ARBA00022741"/>
    </source>
</evidence>
<dbReference type="SUPFAM" id="SSF81660">
    <property type="entry name" value="Metal cation-transporting ATPase, ATP-binding domain N"/>
    <property type="match status" value="1"/>
</dbReference>
<dbReference type="Gene3D" id="3.40.50.1000">
    <property type="entry name" value="HAD superfamily/HAD-like"/>
    <property type="match status" value="1"/>
</dbReference>
<dbReference type="SFLD" id="SFLDS00003">
    <property type="entry name" value="Haloacid_Dehalogenase"/>
    <property type="match status" value="1"/>
</dbReference>
<feature type="transmembrane region" description="Helical" evidence="18">
    <location>
        <begin position="863"/>
        <end position="882"/>
    </location>
</feature>